<evidence type="ECO:0000256" key="1">
    <source>
        <dbReference type="SAM" id="MobiDB-lite"/>
    </source>
</evidence>
<evidence type="ECO:0000313" key="2">
    <source>
        <dbReference type="EMBL" id="SMX25810.1"/>
    </source>
</evidence>
<dbReference type="SUPFAM" id="SSF56112">
    <property type="entry name" value="Protein kinase-like (PK-like)"/>
    <property type="match status" value="1"/>
</dbReference>
<organism evidence="2 3">
    <name type="scientific">Boseongicola aestuarii</name>
    <dbReference type="NCBI Taxonomy" id="1470561"/>
    <lineage>
        <taxon>Bacteria</taxon>
        <taxon>Pseudomonadati</taxon>
        <taxon>Pseudomonadota</taxon>
        <taxon>Alphaproteobacteria</taxon>
        <taxon>Rhodobacterales</taxon>
        <taxon>Paracoccaceae</taxon>
        <taxon>Boseongicola</taxon>
    </lineage>
</organism>
<dbReference type="AlphaFoldDB" id="A0A238J783"/>
<name>A0A238J783_9RHOB</name>
<dbReference type="RefSeq" id="WP_093975982.1">
    <property type="nucleotide sequence ID" value="NZ_FXXQ01000031.1"/>
</dbReference>
<dbReference type="OrthoDB" id="9810277at2"/>
<evidence type="ECO:0008006" key="4">
    <source>
        <dbReference type="Google" id="ProtNLM"/>
    </source>
</evidence>
<proteinExistence type="predicted"/>
<keyword evidence="3" id="KW-1185">Reference proteome</keyword>
<gene>
    <name evidence="2" type="ORF">BOA8489_03955</name>
</gene>
<dbReference type="InterPro" id="IPR011009">
    <property type="entry name" value="Kinase-like_dom_sf"/>
</dbReference>
<sequence length="355" mass="41046">MRQPRRDAADPRHQMTAAKSPPLHLRIKRMLETLSGGTEQILMNETRKSWVFFTSLHAYKLKKRLRDDLQDLTSLRARLDNALVEVDLNRRLARSMYLGVVKLCERENKTLNLDGPGRTIDWLVKMRRIPADQMLDELITGSPNDPERWGPEVDRLADILTDFYQAAPRSNLQAEELSILQKNQQDQNETVLFDPLFAAHQAHFSAVLTAYSTTFERFLSRYDTRAAQGWIRECHGDLRPEHICLTDPPLVFDCLEFNRNLRQLDPFQELAQLGLETDLLGATWIKRRLIDAVADGLGHKPPQELLDFYKVSHALLRMRLCLAHLLVPKPRKPEKWLPLALRYCEAASRVLDVRS</sequence>
<dbReference type="EMBL" id="FXXQ01000031">
    <property type="protein sequence ID" value="SMX25810.1"/>
    <property type="molecule type" value="Genomic_DNA"/>
</dbReference>
<feature type="region of interest" description="Disordered" evidence="1">
    <location>
        <begin position="1"/>
        <end position="20"/>
    </location>
</feature>
<feature type="compositionally biased region" description="Basic and acidic residues" evidence="1">
    <location>
        <begin position="1"/>
        <end position="13"/>
    </location>
</feature>
<accession>A0A238J783</accession>
<dbReference type="Proteomes" id="UP000201838">
    <property type="component" value="Unassembled WGS sequence"/>
</dbReference>
<protein>
    <recommendedName>
        <fullName evidence="4">Aminoglycoside phosphotransferase domain-containing protein</fullName>
    </recommendedName>
</protein>
<evidence type="ECO:0000313" key="3">
    <source>
        <dbReference type="Proteomes" id="UP000201838"/>
    </source>
</evidence>
<reference evidence="2 3" key="1">
    <citation type="submission" date="2017-05" db="EMBL/GenBank/DDBJ databases">
        <authorList>
            <person name="Song R."/>
            <person name="Chenine A.L."/>
            <person name="Ruprecht R.M."/>
        </authorList>
    </citation>
    <scope>NUCLEOTIDE SEQUENCE [LARGE SCALE GENOMIC DNA]</scope>
    <source>
        <strain evidence="2 3">CECT 8489</strain>
    </source>
</reference>